<dbReference type="Gene3D" id="3.30.460.10">
    <property type="entry name" value="Beta Polymerase, domain 2"/>
    <property type="match status" value="1"/>
</dbReference>
<dbReference type="CDD" id="cd05403">
    <property type="entry name" value="NT_KNTase_like"/>
    <property type="match status" value="1"/>
</dbReference>
<dbReference type="EMBL" id="JADFAQ010000029">
    <property type="protein sequence ID" value="MBE5728198.1"/>
    <property type="molecule type" value="Genomic_DNA"/>
</dbReference>
<evidence type="ECO:0000313" key="3">
    <source>
        <dbReference type="Proteomes" id="UP000718571"/>
    </source>
</evidence>
<evidence type="ECO:0000313" key="2">
    <source>
        <dbReference type="EMBL" id="MBE5728642.1"/>
    </source>
</evidence>
<dbReference type="SUPFAM" id="SSF81301">
    <property type="entry name" value="Nucleotidyltransferase"/>
    <property type="match status" value="1"/>
</dbReference>
<dbReference type="EMBL" id="JADFAR010000025">
    <property type="protein sequence ID" value="MBE5728642.1"/>
    <property type="molecule type" value="Genomic_DNA"/>
</dbReference>
<dbReference type="AlphaFoldDB" id="A0A8T3V1A4"/>
<gene>
    <name evidence="1" type="ORF">IHE50_02165</name>
    <name evidence="2" type="ORF">IHE51_02165</name>
</gene>
<dbReference type="InterPro" id="IPR043519">
    <property type="entry name" value="NT_sf"/>
</dbReference>
<comment type="caution">
    <text evidence="1">The sequence shown here is derived from an EMBL/GenBank/DDBJ whole genome shotgun (WGS) entry which is preliminary data.</text>
</comment>
<sequence length="359" mass="40379">MHQTENVNPADSALNKLFSSIELLSSKIDELNERVDYLGSFMGLQSNDEDKAMVEPPGQLAGISFDIINQLFDQKDANALRAYFLRILAMFHKYIKSIVLFGSAKTKNNISPKSDIDVAFIVDDTDIRKFTLKELKDRLFIKMAEIAKDFSDKIHSQAYPLSEFWMSIVKPNPVILTILKDGVAVYDTGFFVPLQMLYKSGNILPTRESVDSNIITAEELLNWADDTLSRKLSSDLFNSVVSAGQSLLMELGYQPPTPKEVSKELSAIAVDKEHLLSKEDVDAVADIVKWFKDIDHGEIKSITGEDYSKKYNEAKKVVDKILKEIEKLREKKGMPKPIIDEAAFKKQESGADYVPKGNV</sequence>
<reference evidence="3 4" key="1">
    <citation type="submission" date="2020-09" db="EMBL/GenBank/DDBJ databases">
        <title>Genomic characterization of a novel Parvarchaeota family in acid mine drainage sediments.</title>
        <authorList>
            <person name="Luo Z.-H."/>
        </authorList>
    </citation>
    <scope>NUCLEOTIDE SEQUENCE [LARGE SCALE GENOMIC DNA]</scope>
    <source>
        <strain evidence="2">MAS1_bins.189</strain>
        <strain evidence="1">TL1-5_bins.178</strain>
    </source>
</reference>
<name>A0A8T3V1A4_9ARCH</name>
<evidence type="ECO:0000313" key="1">
    <source>
        <dbReference type="EMBL" id="MBE5728198.1"/>
    </source>
</evidence>
<proteinExistence type="predicted"/>
<evidence type="ECO:0000313" key="4">
    <source>
        <dbReference type="Proteomes" id="UP000763484"/>
    </source>
</evidence>
<organism evidence="1 4">
    <name type="scientific">Candidatus Acidifodinimicrobium mancum</name>
    <dbReference type="NCBI Taxonomy" id="2898728"/>
    <lineage>
        <taxon>Archaea</taxon>
        <taxon>Candidatus Parvarchaeota</taxon>
        <taxon>Candidatus Acidifodinimicrobiaceae</taxon>
        <taxon>Candidatus Acidifodinimicrobium</taxon>
    </lineage>
</organism>
<dbReference type="Proteomes" id="UP000763484">
    <property type="component" value="Unassembled WGS sequence"/>
</dbReference>
<dbReference type="Proteomes" id="UP000718571">
    <property type="component" value="Unassembled WGS sequence"/>
</dbReference>
<protein>
    <submittedName>
        <fullName evidence="1">Nucleotidyltransferase domain-containing protein</fullName>
    </submittedName>
</protein>
<accession>A0A8T3V1A4</accession>